<comment type="caution">
    <text evidence="2">The sequence shown here is derived from an EMBL/GenBank/DDBJ whole genome shotgun (WGS) entry which is preliminary data.</text>
</comment>
<dbReference type="EMBL" id="JAWWNJ010000019">
    <property type="protein sequence ID" value="KAK7035872.1"/>
    <property type="molecule type" value="Genomic_DNA"/>
</dbReference>
<feature type="region of interest" description="Disordered" evidence="1">
    <location>
        <begin position="38"/>
        <end position="58"/>
    </location>
</feature>
<feature type="region of interest" description="Disordered" evidence="1">
    <location>
        <begin position="1"/>
        <end position="21"/>
    </location>
</feature>
<feature type="region of interest" description="Disordered" evidence="1">
    <location>
        <begin position="743"/>
        <end position="765"/>
    </location>
</feature>
<feature type="region of interest" description="Disordered" evidence="1">
    <location>
        <begin position="513"/>
        <end position="535"/>
    </location>
</feature>
<proteinExistence type="predicted"/>
<evidence type="ECO:0000313" key="3">
    <source>
        <dbReference type="Proteomes" id="UP001362999"/>
    </source>
</evidence>
<organism evidence="2 3">
    <name type="scientific">Favolaschia claudopus</name>
    <dbReference type="NCBI Taxonomy" id="2862362"/>
    <lineage>
        <taxon>Eukaryota</taxon>
        <taxon>Fungi</taxon>
        <taxon>Dikarya</taxon>
        <taxon>Basidiomycota</taxon>
        <taxon>Agaricomycotina</taxon>
        <taxon>Agaricomycetes</taxon>
        <taxon>Agaricomycetidae</taxon>
        <taxon>Agaricales</taxon>
        <taxon>Marasmiineae</taxon>
        <taxon>Mycenaceae</taxon>
        <taxon>Favolaschia</taxon>
    </lineage>
</organism>
<evidence type="ECO:0000313" key="2">
    <source>
        <dbReference type="EMBL" id="KAK7035872.1"/>
    </source>
</evidence>
<gene>
    <name evidence="2" type="ORF">R3P38DRAFT_2909463</name>
</gene>
<dbReference type="PANTHER" id="PTHR40788">
    <property type="entry name" value="CLR5 DOMAIN-CONTAINING PROTEIN-RELATED"/>
    <property type="match status" value="1"/>
</dbReference>
<keyword evidence="3" id="KW-1185">Reference proteome</keyword>
<sequence>MPQTEITQCVMRSHHHQRGAPGISDEAMQEYHKFTAASNLCSPPRTKPAPKRRRGETSAQWLARRHDALLNGCKVPDIDWRLARATAISEFDKARDTYEIWHSDLNVVLDVVLPRAPSVLISSETKLGTSEAAISRLNYAFSAKLHTITFSHMAWGHAVGLFEELDRRGLSSTSAIERAYRQDSTLMWQLVVCLCNTSYLSNDLWAQFIEVMSWCEYYRPYFTRVRTRGRAQIEIDRQYLRQSGGYKTDLDNVIIENIQTSATRIPSFYDDVHKYIEKSPNEAEKFSHEAYEALGDVANVSEFQLQLIHSAFGQRLIEFAQSKDKQQCLDDPKFLAIATFMDPSKLRWVERNSNDWSYVRTIGRSLGATWGHATNQMGIGEFLVRCSPGPQAEDERESLNLAFDHVWLGIDTALWDYAHTLDRSSSKGTVARNFGMFDPADPQRPSYMKMFVKKVGACLSEDLRRDLTTKTPPASKDVFVPETHQTAATSGHAYISNTQHLRAKNKVKTKGNTDLQVVGGPAQEGEEEEEDEDEDLPVLLPSDFKMGKKLLKVFHRIIQASDMPGAEDTQGPKPGQIRWGEFERAMKRIGFGVVQTAGSSVRFDPPAKSARPITFHRPGPQAEDERESLNLAFDHVWLGIDTALWDYAHTLDRSSSKGTVARNFGMFDPADPQRPSYMKMFVKKVGACLSEDLRRDLTTKTPPASKDVFVPETHQTAATSGHAYISNTQHLRAKNKVKTKGNTDLQVVGGPAQEGEEEEEDEDEDLPVLLPSDFKMGKKLLKVFHRIIQASDMPGAEDTQGPKPGQIRWGEFERAMKRIGFGVVQTAGSSVRFDPPAKSARPITFHRPHPDSTMTPIMLRW</sequence>
<dbReference type="Proteomes" id="UP001362999">
    <property type="component" value="Unassembled WGS sequence"/>
</dbReference>
<feature type="region of interest" description="Disordered" evidence="1">
    <location>
        <begin position="602"/>
        <end position="623"/>
    </location>
</feature>
<accession>A0AAW0CC02</accession>
<dbReference type="AlphaFoldDB" id="A0AAW0CC02"/>
<protein>
    <submittedName>
        <fullName evidence="2">Uncharacterized protein</fullName>
    </submittedName>
</protein>
<feature type="compositionally biased region" description="Acidic residues" evidence="1">
    <location>
        <begin position="754"/>
        <end position="765"/>
    </location>
</feature>
<dbReference type="PANTHER" id="PTHR40788:SF1">
    <property type="entry name" value="IPA PROTEIN"/>
    <property type="match status" value="1"/>
</dbReference>
<feature type="region of interest" description="Disordered" evidence="1">
    <location>
        <begin position="832"/>
        <end position="851"/>
    </location>
</feature>
<dbReference type="GO" id="GO:0003729">
    <property type="term" value="F:mRNA binding"/>
    <property type="evidence" value="ECO:0007669"/>
    <property type="project" value="InterPro"/>
</dbReference>
<evidence type="ECO:0000256" key="1">
    <source>
        <dbReference type="SAM" id="MobiDB-lite"/>
    </source>
</evidence>
<name>A0AAW0CC02_9AGAR</name>
<reference evidence="2 3" key="1">
    <citation type="journal article" date="2024" name="J Genomics">
        <title>Draft genome sequencing and assembly of Favolaschia claudopus CIRM-BRFM 2984 isolated from oak limbs.</title>
        <authorList>
            <person name="Navarro D."/>
            <person name="Drula E."/>
            <person name="Chaduli D."/>
            <person name="Cazenave R."/>
            <person name="Ahrendt S."/>
            <person name="Wang J."/>
            <person name="Lipzen A."/>
            <person name="Daum C."/>
            <person name="Barry K."/>
            <person name="Grigoriev I.V."/>
            <person name="Favel A."/>
            <person name="Rosso M.N."/>
            <person name="Martin F."/>
        </authorList>
    </citation>
    <scope>NUCLEOTIDE SEQUENCE [LARGE SCALE GENOMIC DNA]</scope>
    <source>
        <strain evidence="2 3">CIRM-BRFM 2984</strain>
    </source>
</reference>
<dbReference type="InterPro" id="IPR012933">
    <property type="entry name" value="HicA_mRNA_interferase"/>
</dbReference>
<dbReference type="Pfam" id="PF07927">
    <property type="entry name" value="HicA_toxin"/>
    <property type="match status" value="1"/>
</dbReference>
<feature type="compositionally biased region" description="Acidic residues" evidence="1">
    <location>
        <begin position="524"/>
        <end position="535"/>
    </location>
</feature>